<keyword evidence="2" id="KW-0067">ATP-binding</keyword>
<protein>
    <submittedName>
        <fullName evidence="2">ATP-binding protein</fullName>
    </submittedName>
</protein>
<dbReference type="RefSeq" id="WP_118030695.1">
    <property type="nucleotide sequence ID" value="NZ_QSFV01000032.1"/>
</dbReference>
<dbReference type="InterPro" id="IPR038461">
    <property type="entry name" value="Schlafen_AlbA_2_dom_sf"/>
</dbReference>
<dbReference type="AlphaFoldDB" id="A0A413T4W8"/>
<evidence type="ECO:0000259" key="1">
    <source>
        <dbReference type="Pfam" id="PF04326"/>
    </source>
</evidence>
<dbReference type="Pfam" id="PF04326">
    <property type="entry name" value="SLFN_AlbA_2"/>
    <property type="match status" value="1"/>
</dbReference>
<dbReference type="EMBL" id="QSFV01000032">
    <property type="protein sequence ID" value="RHA78728.1"/>
    <property type="molecule type" value="Genomic_DNA"/>
</dbReference>
<gene>
    <name evidence="2" type="ORF">DW918_08780</name>
</gene>
<dbReference type="Proteomes" id="UP000285740">
    <property type="component" value="Unassembled WGS sequence"/>
</dbReference>
<reference evidence="2 3" key="1">
    <citation type="submission" date="2018-08" db="EMBL/GenBank/DDBJ databases">
        <title>A genome reference for cultivated species of the human gut microbiota.</title>
        <authorList>
            <person name="Zou Y."/>
            <person name="Xue W."/>
            <person name="Luo G."/>
        </authorList>
    </citation>
    <scope>NUCLEOTIDE SEQUENCE [LARGE SCALE GENOMIC DNA]</scope>
    <source>
        <strain evidence="2 3">AM42-30</strain>
    </source>
</reference>
<comment type="caution">
    <text evidence="2">The sequence shown here is derived from an EMBL/GenBank/DDBJ whole genome shotgun (WGS) entry which is preliminary data.</text>
</comment>
<dbReference type="GO" id="GO:0005524">
    <property type="term" value="F:ATP binding"/>
    <property type="evidence" value="ECO:0007669"/>
    <property type="project" value="UniProtKB-KW"/>
</dbReference>
<sequence length="391" mass="47037">MNSLEGEMENLTKEVLDLIESKREGSYWDFKREWYKKEKIDDLLLDIICMSNNLVDRDCYIIIGVDEESDCEIKNVSGDKNRKNTQNLTDFLKDKPFAGNVRPNVYVRTLKLGKDEVDVIIIKNGYNTPYYLTEKFRSLFPNSIYARVEDTNTSRDKSADIGNIEYLWKKRFRIDKPPIERVEYFLKDKKQWDSFDKGEIYGYYYRLYPEYNICKKISEDRTGYEFYLFTQMDSRPHWYEVSILYNQTEIWTGVGIALDGGRAFTNVPETGYIKVEQENILYKYYIENTLTYEMHNFFLDEHSYEAIWAIEQFMKCVLVFKSEKEKVEFEKHISLLEYRKIDFERYEHHMRYVPDIDGYVEGAFKKEYRDALFLKDELIQYRNKKSKDLGK</sequence>
<dbReference type="InterPro" id="IPR007421">
    <property type="entry name" value="Schlafen_AlbA_2_dom"/>
</dbReference>
<name>A0A413T4W8_9FIRM</name>
<dbReference type="Gene3D" id="3.30.950.30">
    <property type="entry name" value="Schlafen, AAA domain"/>
    <property type="match status" value="1"/>
</dbReference>
<evidence type="ECO:0000313" key="2">
    <source>
        <dbReference type="EMBL" id="RHA78728.1"/>
    </source>
</evidence>
<keyword evidence="2" id="KW-0547">Nucleotide-binding</keyword>
<organism evidence="2 3">
    <name type="scientific">Eubacterium ventriosum</name>
    <dbReference type="NCBI Taxonomy" id="39496"/>
    <lineage>
        <taxon>Bacteria</taxon>
        <taxon>Bacillati</taxon>
        <taxon>Bacillota</taxon>
        <taxon>Clostridia</taxon>
        <taxon>Eubacteriales</taxon>
        <taxon>Eubacteriaceae</taxon>
        <taxon>Eubacterium</taxon>
    </lineage>
</organism>
<evidence type="ECO:0000313" key="3">
    <source>
        <dbReference type="Proteomes" id="UP000285740"/>
    </source>
</evidence>
<accession>A0A413T4W8</accession>
<feature type="domain" description="Schlafen AlbA-2" evidence="1">
    <location>
        <begin position="24"/>
        <end position="153"/>
    </location>
</feature>
<proteinExistence type="predicted"/>